<accession>A0A179FMB5</accession>
<evidence type="ECO:0000256" key="2">
    <source>
        <dbReference type="ARBA" id="ARBA00022723"/>
    </source>
</evidence>
<dbReference type="SUPFAM" id="SSF81606">
    <property type="entry name" value="PP2C-like"/>
    <property type="match status" value="1"/>
</dbReference>
<evidence type="ECO:0000256" key="5">
    <source>
        <dbReference type="RuleBase" id="RU003465"/>
    </source>
</evidence>
<feature type="compositionally biased region" description="Pro residues" evidence="6">
    <location>
        <begin position="23"/>
        <end position="37"/>
    </location>
</feature>
<evidence type="ECO:0000313" key="8">
    <source>
        <dbReference type="EMBL" id="OAQ66732.1"/>
    </source>
</evidence>
<feature type="compositionally biased region" description="Low complexity" evidence="6">
    <location>
        <begin position="280"/>
        <end position="292"/>
    </location>
</feature>
<dbReference type="GeneID" id="28850985"/>
<feature type="compositionally biased region" description="Low complexity" evidence="6">
    <location>
        <begin position="38"/>
        <end position="47"/>
    </location>
</feature>
<dbReference type="RefSeq" id="XP_018143819.1">
    <property type="nucleotide sequence ID" value="XM_018286991.1"/>
</dbReference>
<dbReference type="InterPro" id="IPR015655">
    <property type="entry name" value="PP2C"/>
</dbReference>
<dbReference type="Pfam" id="PF00481">
    <property type="entry name" value="PP2C"/>
    <property type="match status" value="2"/>
</dbReference>
<dbReference type="Proteomes" id="UP000078397">
    <property type="component" value="Unassembled WGS sequence"/>
</dbReference>
<evidence type="ECO:0000313" key="9">
    <source>
        <dbReference type="Proteomes" id="UP000078397"/>
    </source>
</evidence>
<feature type="region of interest" description="Disordered" evidence="6">
    <location>
        <begin position="172"/>
        <end position="195"/>
    </location>
</feature>
<name>A0A179FMB5_METCM</name>
<dbReference type="InterPro" id="IPR001932">
    <property type="entry name" value="PPM-type_phosphatase-like_dom"/>
</dbReference>
<feature type="region of interest" description="Disordered" evidence="6">
    <location>
        <begin position="119"/>
        <end position="141"/>
    </location>
</feature>
<dbReference type="STRING" id="1380566.A0A179FMB5"/>
<dbReference type="EMBL" id="LSBJ02000004">
    <property type="protein sequence ID" value="OAQ66732.1"/>
    <property type="molecule type" value="Genomic_DNA"/>
</dbReference>
<keyword evidence="2" id="KW-0479">Metal-binding</keyword>
<dbReference type="SMART" id="SM00332">
    <property type="entry name" value="PP2Cc"/>
    <property type="match status" value="1"/>
</dbReference>
<dbReference type="GO" id="GO:0046872">
    <property type="term" value="F:metal ion binding"/>
    <property type="evidence" value="ECO:0007669"/>
    <property type="project" value="UniProtKB-KW"/>
</dbReference>
<protein>
    <submittedName>
        <fullName evidence="8">Protein phosphatase 2C</fullName>
    </submittedName>
</protein>
<dbReference type="Gene3D" id="3.60.40.10">
    <property type="entry name" value="PPM-type phosphatase domain"/>
    <property type="match status" value="1"/>
</dbReference>
<evidence type="ECO:0000256" key="6">
    <source>
        <dbReference type="SAM" id="MobiDB-lite"/>
    </source>
</evidence>
<dbReference type="PROSITE" id="PS51746">
    <property type="entry name" value="PPM_2"/>
    <property type="match status" value="1"/>
</dbReference>
<feature type="compositionally biased region" description="Polar residues" evidence="6">
    <location>
        <begin position="75"/>
        <end position="86"/>
    </location>
</feature>
<feature type="compositionally biased region" description="Basic and acidic residues" evidence="6">
    <location>
        <begin position="179"/>
        <end position="195"/>
    </location>
</feature>
<dbReference type="FunFam" id="3.60.40.10:FF:000078">
    <property type="entry name" value="Protein phosphatase 2C, putative"/>
    <property type="match status" value="1"/>
</dbReference>
<gene>
    <name evidence="8" type="ORF">VFPPC_08252</name>
</gene>
<sequence length="590" mass="62460">MFGGSSNSPGSKTDSESKAEAKPPSPGSSPNANPPAPITTATNPPASGEKRSGNGSPPGRNDTGGSTDKKRRSSGVGSKASSFLASAKNTLNFSQVGRGNSDLSAQTPLQKLGKQDPALAVPQGQHNNSAGESVPGPKSTFRVGVWEDRNKKCRRTMEDTHAFLYNFLATPPPSSDASSKNKSEKNASEGSGKEMVESDNGYFAIFDGHAGTFAADWCGKKLHLILEDIIRKNPNTAIPELLDQTFTTVDTQLEKLPLKNSGCTAAIAVLRWEDRIVNDKPAPGAAKATPKTNETNHPDKDKPSGSPRGRTASASSADVQQKPKGTTSRQRILYTANVGDARIILCRGGRALRLSYDHKGSDENEGKRIANAGGLILNNRVNGVLAVTRALGDAYMKELVTGHPYTTETVIQPDVDEFIIIACDGLWDVCTDQDAVDLVREVQDPITASKQLVDHALSRFSTDNLSCMIVRLDKTTTTAQGQSTTESEAESDHSAAAKVSEAEKIVLDTKQKIAEGTAPAVGVSASNSGRGYDTIPTEGGEFVVTTLRDPVEEETESAVADDDSPEMSVTGTVHSETVDAAAKAEEEPKK</sequence>
<keyword evidence="3 5" id="KW-0378">Hydrolase</keyword>
<dbReference type="PROSITE" id="PS01032">
    <property type="entry name" value="PPM_1"/>
    <property type="match status" value="1"/>
</dbReference>
<evidence type="ECO:0000256" key="1">
    <source>
        <dbReference type="ARBA" id="ARBA00006702"/>
    </source>
</evidence>
<feature type="compositionally biased region" description="Polar residues" evidence="6">
    <location>
        <begin position="312"/>
        <end position="330"/>
    </location>
</feature>
<dbReference type="PANTHER" id="PTHR13832:SF837">
    <property type="entry name" value="PROTEIN PHOSPHATASE 2C-LIKE DOMAIN-CONTAINING PROTEIN 1"/>
    <property type="match status" value="1"/>
</dbReference>
<dbReference type="CDD" id="cd00143">
    <property type="entry name" value="PP2Cc"/>
    <property type="match status" value="1"/>
</dbReference>
<dbReference type="OrthoDB" id="10264738at2759"/>
<dbReference type="AlphaFoldDB" id="A0A179FMB5"/>
<feature type="region of interest" description="Disordered" evidence="6">
    <location>
        <begin position="522"/>
        <end position="590"/>
    </location>
</feature>
<feature type="region of interest" description="Disordered" evidence="6">
    <location>
        <begin position="1"/>
        <end position="86"/>
    </location>
</feature>
<dbReference type="GO" id="GO:0004722">
    <property type="term" value="F:protein serine/threonine phosphatase activity"/>
    <property type="evidence" value="ECO:0007669"/>
    <property type="project" value="InterPro"/>
</dbReference>
<dbReference type="PANTHER" id="PTHR13832">
    <property type="entry name" value="PROTEIN PHOSPHATASE 2C"/>
    <property type="match status" value="1"/>
</dbReference>
<comment type="similarity">
    <text evidence="1 5">Belongs to the PP2C family.</text>
</comment>
<feature type="compositionally biased region" description="Acidic residues" evidence="6">
    <location>
        <begin position="551"/>
        <end position="565"/>
    </location>
</feature>
<organism evidence="8 9">
    <name type="scientific">Pochonia chlamydosporia 170</name>
    <dbReference type="NCBI Taxonomy" id="1380566"/>
    <lineage>
        <taxon>Eukaryota</taxon>
        <taxon>Fungi</taxon>
        <taxon>Dikarya</taxon>
        <taxon>Ascomycota</taxon>
        <taxon>Pezizomycotina</taxon>
        <taxon>Sordariomycetes</taxon>
        <taxon>Hypocreomycetidae</taxon>
        <taxon>Hypocreales</taxon>
        <taxon>Clavicipitaceae</taxon>
        <taxon>Pochonia</taxon>
    </lineage>
</organism>
<keyword evidence="4 5" id="KW-0904">Protein phosphatase</keyword>
<feature type="compositionally biased region" description="Polar residues" evidence="6">
    <location>
        <begin position="1"/>
        <end position="12"/>
    </location>
</feature>
<feature type="compositionally biased region" description="Basic and acidic residues" evidence="6">
    <location>
        <begin position="294"/>
        <end position="303"/>
    </location>
</feature>
<reference evidence="8 9" key="1">
    <citation type="journal article" date="2016" name="PLoS Pathog.">
        <title>Biosynthesis of antibiotic leucinostatins in bio-control fungus Purpureocillium lilacinum and their inhibition on phytophthora revealed by genome mining.</title>
        <authorList>
            <person name="Wang G."/>
            <person name="Liu Z."/>
            <person name="Lin R."/>
            <person name="Li E."/>
            <person name="Mao Z."/>
            <person name="Ling J."/>
            <person name="Yang Y."/>
            <person name="Yin W.B."/>
            <person name="Xie B."/>
        </authorList>
    </citation>
    <scope>NUCLEOTIDE SEQUENCE [LARGE SCALE GENOMIC DNA]</scope>
    <source>
        <strain evidence="8">170</strain>
    </source>
</reference>
<dbReference type="InterPro" id="IPR036457">
    <property type="entry name" value="PPM-type-like_dom_sf"/>
</dbReference>
<comment type="caution">
    <text evidence="8">The sequence shown here is derived from an EMBL/GenBank/DDBJ whole genome shotgun (WGS) entry which is preliminary data.</text>
</comment>
<proteinExistence type="inferred from homology"/>
<feature type="domain" description="PPM-type phosphatase" evidence="7">
    <location>
        <begin position="142"/>
        <end position="472"/>
    </location>
</feature>
<feature type="region of interest" description="Disordered" evidence="6">
    <location>
        <begin position="280"/>
        <end position="331"/>
    </location>
</feature>
<evidence type="ECO:0000259" key="7">
    <source>
        <dbReference type="PROSITE" id="PS51746"/>
    </source>
</evidence>
<evidence type="ECO:0000256" key="4">
    <source>
        <dbReference type="ARBA" id="ARBA00022912"/>
    </source>
</evidence>
<feature type="region of interest" description="Disordered" evidence="6">
    <location>
        <begin position="476"/>
        <end position="497"/>
    </location>
</feature>
<dbReference type="KEGG" id="pchm:VFPPC_08252"/>
<feature type="compositionally biased region" description="Low complexity" evidence="6">
    <location>
        <begin position="476"/>
        <end position="486"/>
    </location>
</feature>
<evidence type="ECO:0000256" key="3">
    <source>
        <dbReference type="ARBA" id="ARBA00022801"/>
    </source>
</evidence>
<dbReference type="InterPro" id="IPR000222">
    <property type="entry name" value="PP2C_BS"/>
</dbReference>
<keyword evidence="9" id="KW-1185">Reference proteome</keyword>